<accession>A0A2V4XYJ5</accession>
<evidence type="ECO:0000256" key="1">
    <source>
        <dbReference type="SAM" id="Phobius"/>
    </source>
</evidence>
<organism evidence="2 3">
    <name type="scientific">Winogradskyella epiphytica</name>
    <dbReference type="NCBI Taxonomy" id="262005"/>
    <lineage>
        <taxon>Bacteria</taxon>
        <taxon>Pseudomonadati</taxon>
        <taxon>Bacteroidota</taxon>
        <taxon>Flavobacteriia</taxon>
        <taxon>Flavobacteriales</taxon>
        <taxon>Flavobacteriaceae</taxon>
        <taxon>Winogradskyella</taxon>
    </lineage>
</organism>
<keyword evidence="1" id="KW-0812">Transmembrane</keyword>
<keyword evidence="3" id="KW-1185">Reference proteome</keyword>
<keyword evidence="1" id="KW-1133">Transmembrane helix</keyword>
<evidence type="ECO:0000313" key="2">
    <source>
        <dbReference type="EMBL" id="PYE80938.1"/>
    </source>
</evidence>
<feature type="transmembrane region" description="Helical" evidence="1">
    <location>
        <begin position="63"/>
        <end position="82"/>
    </location>
</feature>
<dbReference type="Proteomes" id="UP000248054">
    <property type="component" value="Unassembled WGS sequence"/>
</dbReference>
<feature type="transmembrane region" description="Helical" evidence="1">
    <location>
        <begin position="30"/>
        <end position="51"/>
    </location>
</feature>
<name>A0A2V4XYJ5_9FLAO</name>
<gene>
    <name evidence="2" type="ORF">DFQ11_10318</name>
</gene>
<dbReference type="AlphaFoldDB" id="A0A2V4XYJ5"/>
<comment type="caution">
    <text evidence="2">The sequence shown here is derived from an EMBL/GenBank/DDBJ whole genome shotgun (WGS) entry which is preliminary data.</text>
</comment>
<protein>
    <submittedName>
        <fullName evidence="2">Uncharacterized protein</fullName>
    </submittedName>
</protein>
<feature type="transmembrane region" description="Helical" evidence="1">
    <location>
        <begin position="7"/>
        <end position="24"/>
    </location>
</feature>
<keyword evidence="1" id="KW-0472">Membrane</keyword>
<proteinExistence type="predicted"/>
<dbReference type="RefSeq" id="WP_110475562.1">
    <property type="nucleotide sequence ID" value="NZ_BMWQ01000003.1"/>
</dbReference>
<sequence length="177" mass="20492">MHDKLKNIILTLTLIGIGLGIFSYSKMYEFFYQEFYFPAILAIILIVFFFLPKNLKIKSKFLNLTALGIGIVLVTLTTQLTLDYFGMIRTEKILTEYHELDCEKITDRFTTDLANNEMKYFSSGLVGSGNLSENIKEYGIENFDLGCMVYDNLNCYNKLVSNYLKDKKNITINELYE</sequence>
<evidence type="ECO:0000313" key="3">
    <source>
        <dbReference type="Proteomes" id="UP000248054"/>
    </source>
</evidence>
<reference evidence="2 3" key="1">
    <citation type="submission" date="2018-06" db="EMBL/GenBank/DDBJ databases">
        <title>Genomic Encyclopedia of Type Strains, Phase III (KMG-III): the genomes of soil and plant-associated and newly described type strains.</title>
        <authorList>
            <person name="Whitman W."/>
        </authorList>
    </citation>
    <scope>NUCLEOTIDE SEQUENCE [LARGE SCALE GENOMIC DNA]</scope>
    <source>
        <strain evidence="2 3">CECT 7945</strain>
    </source>
</reference>
<dbReference type="EMBL" id="QJTD01000003">
    <property type="protein sequence ID" value="PYE80938.1"/>
    <property type="molecule type" value="Genomic_DNA"/>
</dbReference>